<organism evidence="1 2">
    <name type="scientific">Aceticella autotrophica</name>
    <dbReference type="NCBI Taxonomy" id="2755338"/>
    <lineage>
        <taxon>Bacteria</taxon>
        <taxon>Bacillati</taxon>
        <taxon>Bacillota</taxon>
        <taxon>Clostridia</taxon>
        <taxon>Thermoanaerobacterales</taxon>
        <taxon>Thermoanaerobacteraceae</taxon>
        <taxon>Aceticella</taxon>
    </lineage>
</organism>
<accession>A0A975GAT6</accession>
<dbReference type="Pfam" id="PF20124">
    <property type="entry name" value="DUF6514"/>
    <property type="match status" value="1"/>
</dbReference>
<dbReference type="RefSeq" id="WP_284680348.1">
    <property type="nucleotide sequence ID" value="NZ_CP060096.1"/>
</dbReference>
<dbReference type="Proteomes" id="UP000671913">
    <property type="component" value="Chromosome"/>
</dbReference>
<dbReference type="InterPro" id="IPR017016">
    <property type="entry name" value="UCP033595"/>
</dbReference>
<dbReference type="EMBL" id="CP060096">
    <property type="protein sequence ID" value="QSZ27640.1"/>
    <property type="molecule type" value="Genomic_DNA"/>
</dbReference>
<evidence type="ECO:0000313" key="2">
    <source>
        <dbReference type="Proteomes" id="UP000671913"/>
    </source>
</evidence>
<name>A0A975GAT6_9THEO</name>
<gene>
    <name evidence="1" type="ORF">ACETAC_01670</name>
</gene>
<keyword evidence="2" id="KW-1185">Reference proteome</keyword>
<sequence>MHYKRVSEYQLTDSVEGKTVLTKYFLVKSQVKVFNGSEDIEVPSYGIEISEEIFLNEMLIRKLVDRVMHVSPYMEKVEELLRYFKDMSVSPLHLCDIIDDNYYKYVDDYDEYIKICKIAI</sequence>
<reference evidence="1" key="1">
    <citation type="submission" date="2020-08" db="EMBL/GenBank/DDBJ databases">
        <title>Genomic insights into the carbon and energy metabolism of the first obligate autotrophic acetogenic bacterium Aceticella autotrophica gen. nov., sp. nov.</title>
        <authorList>
            <person name="Toshchakov S.V."/>
            <person name="Elcheninov A.G."/>
            <person name="Kublanov I.V."/>
            <person name="Frolov E.N."/>
            <person name="Lebedinsky A.V."/>
        </authorList>
    </citation>
    <scope>NUCLEOTIDE SEQUENCE</scope>
    <source>
        <strain evidence="1">3443-3Ac</strain>
    </source>
</reference>
<dbReference type="AlphaFoldDB" id="A0A975GAT6"/>
<dbReference type="PIRSF" id="PIRSF033595">
    <property type="entry name" value="UCP033595"/>
    <property type="match status" value="1"/>
</dbReference>
<proteinExistence type="predicted"/>
<dbReference type="KEGG" id="aaut:ACETAC_01670"/>
<evidence type="ECO:0000313" key="1">
    <source>
        <dbReference type="EMBL" id="QSZ27640.1"/>
    </source>
</evidence>
<protein>
    <submittedName>
        <fullName evidence="1">Uncharacterized protein</fullName>
    </submittedName>
</protein>